<organism evidence="1">
    <name type="scientific">marine sediment metagenome</name>
    <dbReference type="NCBI Taxonomy" id="412755"/>
    <lineage>
        <taxon>unclassified sequences</taxon>
        <taxon>metagenomes</taxon>
        <taxon>ecological metagenomes</taxon>
    </lineage>
</organism>
<sequence length="94" mass="10699">MKPGTFNQACYEVAKEIADVVINKQRDYGKDNILAFGEFGVLVRTNDKIARLKNLLNKEGVTEPRIDAWVDIIGYGIIALLLDRDWFGLELEEK</sequence>
<proteinExistence type="predicted"/>
<evidence type="ECO:0000313" key="1">
    <source>
        <dbReference type="EMBL" id="KKN74988.1"/>
    </source>
</evidence>
<protein>
    <recommendedName>
        <fullName evidence="2">Nucleotide modification associated domain-containing protein</fullName>
    </recommendedName>
</protein>
<evidence type="ECO:0008006" key="2">
    <source>
        <dbReference type="Google" id="ProtNLM"/>
    </source>
</evidence>
<reference evidence="1" key="1">
    <citation type="journal article" date="2015" name="Nature">
        <title>Complex archaea that bridge the gap between prokaryotes and eukaryotes.</title>
        <authorList>
            <person name="Spang A."/>
            <person name="Saw J.H."/>
            <person name="Jorgensen S.L."/>
            <person name="Zaremba-Niedzwiedzka K."/>
            <person name="Martijn J."/>
            <person name="Lind A.E."/>
            <person name="van Eijk R."/>
            <person name="Schleper C."/>
            <person name="Guy L."/>
            <person name="Ettema T.J."/>
        </authorList>
    </citation>
    <scope>NUCLEOTIDE SEQUENCE</scope>
</reference>
<accession>A0A0F9WA51</accession>
<dbReference type="EMBL" id="LAZR01000317">
    <property type="protein sequence ID" value="KKN74988.1"/>
    <property type="molecule type" value="Genomic_DNA"/>
</dbReference>
<gene>
    <name evidence="1" type="ORF">LCGC14_0384900</name>
</gene>
<comment type="caution">
    <text evidence="1">The sequence shown here is derived from an EMBL/GenBank/DDBJ whole genome shotgun (WGS) entry which is preliminary data.</text>
</comment>
<dbReference type="AlphaFoldDB" id="A0A0F9WA51"/>
<name>A0A0F9WA51_9ZZZZ</name>